<name>A0AA38PIV5_9AGAR</name>
<feature type="region of interest" description="Disordered" evidence="1">
    <location>
        <begin position="48"/>
        <end position="81"/>
    </location>
</feature>
<sequence length="194" mass="20905">MYISCFRTTMKRTSQPNIATHQACTPFFAHTVVLLLCGIAPTVVAQSGGTHARSDGGSGSTSSSRSLGVSSSLHRRPTNTQCVDADTGEYVTCPPKPITIAGIVIVSLVVAALLGYILWRTYRYYKNRREQKRSILPTASSYQPLDGHVHPEGSAAQDAGKNTYPPSISDSTTVVGHDDNVYMPEPLKSSYLKA</sequence>
<keyword evidence="5" id="KW-1185">Reference proteome</keyword>
<evidence type="ECO:0000313" key="5">
    <source>
        <dbReference type="Proteomes" id="UP001163846"/>
    </source>
</evidence>
<keyword evidence="2" id="KW-0472">Membrane</keyword>
<organism evidence="4 5">
    <name type="scientific">Lentinula raphanica</name>
    <dbReference type="NCBI Taxonomy" id="153919"/>
    <lineage>
        <taxon>Eukaryota</taxon>
        <taxon>Fungi</taxon>
        <taxon>Dikarya</taxon>
        <taxon>Basidiomycota</taxon>
        <taxon>Agaricomycotina</taxon>
        <taxon>Agaricomycetes</taxon>
        <taxon>Agaricomycetidae</taxon>
        <taxon>Agaricales</taxon>
        <taxon>Marasmiineae</taxon>
        <taxon>Omphalotaceae</taxon>
        <taxon>Lentinula</taxon>
    </lineage>
</organism>
<feature type="compositionally biased region" description="Low complexity" evidence="1">
    <location>
        <begin position="60"/>
        <end position="72"/>
    </location>
</feature>
<accession>A0AA38PIV5</accession>
<feature type="chain" id="PRO_5041305472" evidence="3">
    <location>
        <begin position="46"/>
        <end position="194"/>
    </location>
</feature>
<keyword evidence="2" id="KW-1133">Transmembrane helix</keyword>
<keyword evidence="3" id="KW-0732">Signal</keyword>
<dbReference type="Proteomes" id="UP001163846">
    <property type="component" value="Unassembled WGS sequence"/>
</dbReference>
<dbReference type="EMBL" id="MU805973">
    <property type="protein sequence ID" value="KAJ3843536.1"/>
    <property type="molecule type" value="Genomic_DNA"/>
</dbReference>
<comment type="caution">
    <text evidence="4">The sequence shown here is derived from an EMBL/GenBank/DDBJ whole genome shotgun (WGS) entry which is preliminary data.</text>
</comment>
<dbReference type="AlphaFoldDB" id="A0AA38PIV5"/>
<protein>
    <submittedName>
        <fullName evidence="4">Uncharacterized protein</fullName>
    </submittedName>
</protein>
<keyword evidence="2" id="KW-0812">Transmembrane</keyword>
<evidence type="ECO:0000256" key="3">
    <source>
        <dbReference type="SAM" id="SignalP"/>
    </source>
</evidence>
<feature type="compositionally biased region" description="Polar residues" evidence="1">
    <location>
        <begin position="164"/>
        <end position="174"/>
    </location>
</feature>
<evidence type="ECO:0000313" key="4">
    <source>
        <dbReference type="EMBL" id="KAJ3843536.1"/>
    </source>
</evidence>
<proteinExistence type="predicted"/>
<gene>
    <name evidence="4" type="ORF">F5878DRAFT_604425</name>
</gene>
<feature type="transmembrane region" description="Helical" evidence="2">
    <location>
        <begin position="98"/>
        <end position="119"/>
    </location>
</feature>
<evidence type="ECO:0000256" key="1">
    <source>
        <dbReference type="SAM" id="MobiDB-lite"/>
    </source>
</evidence>
<feature type="signal peptide" evidence="3">
    <location>
        <begin position="1"/>
        <end position="45"/>
    </location>
</feature>
<feature type="region of interest" description="Disordered" evidence="1">
    <location>
        <begin position="136"/>
        <end position="179"/>
    </location>
</feature>
<evidence type="ECO:0000256" key="2">
    <source>
        <dbReference type="SAM" id="Phobius"/>
    </source>
</evidence>
<reference evidence="4" key="1">
    <citation type="submission" date="2022-08" db="EMBL/GenBank/DDBJ databases">
        <authorList>
            <consortium name="DOE Joint Genome Institute"/>
            <person name="Min B."/>
            <person name="Riley R."/>
            <person name="Sierra-Patev S."/>
            <person name="Naranjo-Ortiz M."/>
            <person name="Looney B."/>
            <person name="Konkel Z."/>
            <person name="Slot J.C."/>
            <person name="Sakamoto Y."/>
            <person name="Steenwyk J.L."/>
            <person name="Rokas A."/>
            <person name="Carro J."/>
            <person name="Camarero S."/>
            <person name="Ferreira P."/>
            <person name="Molpeceres G."/>
            <person name="Ruiz-Duenas F.J."/>
            <person name="Serrano A."/>
            <person name="Henrissat B."/>
            <person name="Drula E."/>
            <person name="Hughes K.W."/>
            <person name="Mata J.L."/>
            <person name="Ishikawa N.K."/>
            <person name="Vargas-Isla R."/>
            <person name="Ushijima S."/>
            <person name="Smith C.A."/>
            <person name="Ahrendt S."/>
            <person name="Andreopoulos W."/>
            <person name="He G."/>
            <person name="Labutti K."/>
            <person name="Lipzen A."/>
            <person name="Ng V."/>
            <person name="Sandor L."/>
            <person name="Barry K."/>
            <person name="Martinez A.T."/>
            <person name="Xiao Y."/>
            <person name="Gibbons J.G."/>
            <person name="Terashima K."/>
            <person name="Hibbett D.S."/>
            <person name="Grigoriev I.V."/>
        </authorList>
    </citation>
    <scope>NUCLEOTIDE SEQUENCE</scope>
    <source>
        <strain evidence="4">TFB9207</strain>
    </source>
</reference>